<dbReference type="Pfam" id="PF00085">
    <property type="entry name" value="Thioredoxin"/>
    <property type="match status" value="1"/>
</dbReference>
<protein>
    <recommendedName>
        <fullName evidence="3">Thioredoxin domain-containing protein</fullName>
    </recommendedName>
</protein>
<dbReference type="AlphaFoldDB" id="A0A7S1Y331"/>
<feature type="compositionally biased region" description="Basic and acidic residues" evidence="1">
    <location>
        <begin position="261"/>
        <end position="273"/>
    </location>
</feature>
<dbReference type="SUPFAM" id="SSF52833">
    <property type="entry name" value="Thioredoxin-like"/>
    <property type="match status" value="1"/>
</dbReference>
<evidence type="ECO:0000313" key="4">
    <source>
        <dbReference type="EMBL" id="CAD9273773.1"/>
    </source>
</evidence>
<dbReference type="InterPro" id="IPR036249">
    <property type="entry name" value="Thioredoxin-like_sf"/>
</dbReference>
<dbReference type="CDD" id="cd02947">
    <property type="entry name" value="TRX_family"/>
    <property type="match status" value="1"/>
</dbReference>
<feature type="chain" id="PRO_5031460582" description="Thioredoxin domain-containing protein" evidence="2">
    <location>
        <begin position="36"/>
        <end position="296"/>
    </location>
</feature>
<dbReference type="InterPro" id="IPR013766">
    <property type="entry name" value="Thioredoxin_domain"/>
</dbReference>
<feature type="region of interest" description="Disordered" evidence="1">
    <location>
        <begin position="66"/>
        <end position="101"/>
    </location>
</feature>
<accession>A0A7S1Y331</accession>
<organism evidence="4">
    <name type="scientific">Grammatophora oceanica</name>
    <dbReference type="NCBI Taxonomy" id="210454"/>
    <lineage>
        <taxon>Eukaryota</taxon>
        <taxon>Sar</taxon>
        <taxon>Stramenopiles</taxon>
        <taxon>Ochrophyta</taxon>
        <taxon>Bacillariophyta</taxon>
        <taxon>Fragilariophyceae</taxon>
        <taxon>Fragilariophycidae</taxon>
        <taxon>Rhabdonematales</taxon>
        <taxon>Grammatophoraceae</taxon>
        <taxon>Grammatophora</taxon>
    </lineage>
</organism>
<reference evidence="4" key="1">
    <citation type="submission" date="2021-01" db="EMBL/GenBank/DDBJ databases">
        <authorList>
            <person name="Corre E."/>
            <person name="Pelletier E."/>
            <person name="Niang G."/>
            <person name="Scheremetjew M."/>
            <person name="Finn R."/>
            <person name="Kale V."/>
            <person name="Holt S."/>
            <person name="Cochrane G."/>
            <person name="Meng A."/>
            <person name="Brown T."/>
            <person name="Cohen L."/>
        </authorList>
    </citation>
    <scope>NUCLEOTIDE SEQUENCE</scope>
    <source>
        <strain evidence="4">CCMP 410</strain>
    </source>
</reference>
<keyword evidence="2" id="KW-0732">Signal</keyword>
<feature type="signal peptide" evidence="2">
    <location>
        <begin position="1"/>
        <end position="35"/>
    </location>
</feature>
<evidence type="ECO:0000256" key="2">
    <source>
        <dbReference type="SAM" id="SignalP"/>
    </source>
</evidence>
<dbReference type="PROSITE" id="PS51352">
    <property type="entry name" value="THIOREDOXIN_2"/>
    <property type="match status" value="1"/>
</dbReference>
<dbReference type="EMBL" id="HBGK01005010">
    <property type="protein sequence ID" value="CAD9273773.1"/>
    <property type="molecule type" value="Transcribed_RNA"/>
</dbReference>
<gene>
    <name evidence="4" type="ORF">GOCE00092_LOCUS2681</name>
</gene>
<sequence>MILTATWKDGVSGRRKMSLFLLVLLLVGERPFSSAFLVNPQGRKTSLSSSLCLLNLMKVKVQPVQFDGDNSSSASRQASRRSAAVVAPSPSSTSSPSPVSENNRVIVPQYNPVIDITSLPELLRFIDEAPPNQLCVIKFWASYCKVCQRAKQIFRRLAVVDDETCHIDDVSCDRSFAAVEIVQTGTSVVKQLGVTKTPFIQIYRNGKCVASFSTGPAHNFRRKVDDTLKLVKTRTLEEWDKFEEDFAAEIDVNQQELRKLRIQAEQEADHASQQDRASPTDEQAEPHDDGDGTLTP</sequence>
<feature type="compositionally biased region" description="Low complexity" evidence="1">
    <location>
        <begin position="71"/>
        <end position="100"/>
    </location>
</feature>
<evidence type="ECO:0000259" key="3">
    <source>
        <dbReference type="PROSITE" id="PS51352"/>
    </source>
</evidence>
<dbReference type="Gene3D" id="3.40.30.10">
    <property type="entry name" value="Glutaredoxin"/>
    <property type="match status" value="1"/>
</dbReference>
<proteinExistence type="predicted"/>
<name>A0A7S1Y331_9STRA</name>
<evidence type="ECO:0000256" key="1">
    <source>
        <dbReference type="SAM" id="MobiDB-lite"/>
    </source>
</evidence>
<feature type="region of interest" description="Disordered" evidence="1">
    <location>
        <begin position="261"/>
        <end position="296"/>
    </location>
</feature>
<feature type="domain" description="Thioredoxin" evidence="3">
    <location>
        <begin position="83"/>
        <end position="229"/>
    </location>
</feature>